<name>A0A0N0IBH1_9GAMM</name>
<gene>
    <name evidence="2" type="ORF">M992_0730</name>
</gene>
<keyword evidence="2" id="KW-0808">Transferase</keyword>
<evidence type="ECO:0000313" key="3">
    <source>
        <dbReference type="Proteomes" id="UP000053226"/>
    </source>
</evidence>
<dbReference type="InterPro" id="IPR029057">
    <property type="entry name" value="PRTase-like"/>
</dbReference>
<evidence type="ECO:0000313" key="2">
    <source>
        <dbReference type="EMBL" id="KPD03810.1"/>
    </source>
</evidence>
<protein>
    <submittedName>
        <fullName evidence="2">Phosphoribosyltransferase family protein</fullName>
    </submittedName>
</protein>
<keyword evidence="3" id="KW-1185">Reference proteome</keyword>
<comment type="similarity">
    <text evidence="1">Belongs to the ComF/GntX family.</text>
</comment>
<reference evidence="2 3" key="1">
    <citation type="submission" date="2015-07" db="EMBL/GenBank/DDBJ databases">
        <title>ATOL: Assembling a taxonomically balanced genome-scale reconstruction of the evolutionary history of the Enterobacteriaceae.</title>
        <authorList>
            <person name="Plunkett G.III."/>
            <person name="Neeno-Eckwall E.C."/>
            <person name="Glasner J.D."/>
            <person name="Perna N.T."/>
        </authorList>
    </citation>
    <scope>NUCLEOTIDE SEQUENCE [LARGE SCALE GENOMIC DNA]</scope>
    <source>
        <strain evidence="2 3">ATCC 35017</strain>
    </source>
</reference>
<comment type="caution">
    <text evidence="2">The sequence shown here is derived from an EMBL/GenBank/DDBJ whole genome shotgun (WGS) entry which is preliminary data.</text>
</comment>
<dbReference type="PANTHER" id="PTHR47505">
    <property type="entry name" value="DNA UTILIZATION PROTEIN YHGH"/>
    <property type="match status" value="1"/>
</dbReference>
<proteinExistence type="inferred from homology"/>
<sequence>MLAIEGYCWLCHQRLKLPCQGICSFCYRQLPSYPLACSRCAQSIEYNKITCGECLVTPPAWQKLIAVTPYIAPLRNLIQQYKFHPHPQLSHTLARLFVLRWLHGYRQLKWNKPNIIIGIPLHRRRRWQRGFDQVNQIGELIAKWLNIEYSSELLTRSRDTLTQTTLNRTQRQRNLQHAFSLHGSVQERHIALFDDVITTGTTMNSAAELLICAGASTVQAWSICRTL</sequence>
<dbReference type="RefSeq" id="WP_053907358.1">
    <property type="nucleotide sequence ID" value="NZ_CAWMUS010000007.1"/>
</dbReference>
<organism evidence="2 3">
    <name type="scientific">Moellerella wisconsensis ATCC 35017</name>
    <dbReference type="NCBI Taxonomy" id="1354267"/>
    <lineage>
        <taxon>Bacteria</taxon>
        <taxon>Pseudomonadati</taxon>
        <taxon>Pseudomonadota</taxon>
        <taxon>Gammaproteobacteria</taxon>
        <taxon>Enterobacterales</taxon>
        <taxon>Morganellaceae</taxon>
        <taxon>Moellerella</taxon>
    </lineage>
</organism>
<dbReference type="EMBL" id="LGAA01000007">
    <property type="protein sequence ID" value="KPD03810.1"/>
    <property type="molecule type" value="Genomic_DNA"/>
</dbReference>
<dbReference type="OrthoDB" id="9793412at2"/>
<accession>A0A0N0IBH1</accession>
<dbReference type="SUPFAM" id="SSF53271">
    <property type="entry name" value="PRTase-like"/>
    <property type="match status" value="1"/>
</dbReference>
<dbReference type="Gene3D" id="3.40.50.2020">
    <property type="match status" value="1"/>
</dbReference>
<dbReference type="Proteomes" id="UP000053226">
    <property type="component" value="Unassembled WGS sequence"/>
</dbReference>
<dbReference type="InterPro" id="IPR051910">
    <property type="entry name" value="ComF/GntX_DNA_util-trans"/>
</dbReference>
<evidence type="ECO:0000256" key="1">
    <source>
        <dbReference type="ARBA" id="ARBA00008007"/>
    </source>
</evidence>
<dbReference type="GO" id="GO:0016757">
    <property type="term" value="F:glycosyltransferase activity"/>
    <property type="evidence" value="ECO:0007669"/>
    <property type="project" value="UniProtKB-KW"/>
</dbReference>
<dbReference type="PANTHER" id="PTHR47505:SF1">
    <property type="entry name" value="DNA UTILIZATION PROTEIN YHGH"/>
    <property type="match status" value="1"/>
</dbReference>
<dbReference type="CDD" id="cd06223">
    <property type="entry name" value="PRTases_typeI"/>
    <property type="match status" value="1"/>
</dbReference>
<keyword evidence="2" id="KW-0328">Glycosyltransferase</keyword>
<dbReference type="AlphaFoldDB" id="A0A0N0IBH1"/>
<dbReference type="InterPro" id="IPR000836">
    <property type="entry name" value="PRTase_dom"/>
</dbReference>